<keyword evidence="2" id="KW-1133">Transmembrane helix</keyword>
<feature type="transmembrane region" description="Helical" evidence="2">
    <location>
        <begin position="20"/>
        <end position="42"/>
    </location>
</feature>
<feature type="region of interest" description="Disordered" evidence="1">
    <location>
        <begin position="120"/>
        <end position="177"/>
    </location>
</feature>
<sequence length="253" mass="27159">MAPPFPPIPTNPAGSPAPSNAVIIGASIGALVLFLGGSWLFFKRRAANSKAESEPGEEVSPARPITAQDDVWRSGRPNYWSTLEAHLAPRPQAPAGRRTELEWHAVGPNGVGARRVPAAHRPAGGGRTELQWQQQPRREQAEAARERGNGAHRPVERREATRGVVRAEGDGEQPPSYLAARKDPLLAVTMVVIDPVHERARNGPLPPVYEAAEAVGEGGQGPREAVHPLAENVRSEGGSESNRSRADQSRNRS</sequence>
<dbReference type="OrthoDB" id="10668628at2759"/>
<accession>A0A167LYR6</accession>
<feature type="region of interest" description="Disordered" evidence="1">
    <location>
        <begin position="211"/>
        <end position="253"/>
    </location>
</feature>
<dbReference type="EMBL" id="KV417285">
    <property type="protein sequence ID" value="KZO96169.1"/>
    <property type="molecule type" value="Genomic_DNA"/>
</dbReference>
<evidence type="ECO:0000313" key="4">
    <source>
        <dbReference type="Proteomes" id="UP000076738"/>
    </source>
</evidence>
<protein>
    <submittedName>
        <fullName evidence="3">Uncharacterized protein</fullName>
    </submittedName>
</protein>
<keyword evidence="2" id="KW-0812">Transmembrane</keyword>
<evidence type="ECO:0000256" key="1">
    <source>
        <dbReference type="SAM" id="MobiDB-lite"/>
    </source>
</evidence>
<proteinExistence type="predicted"/>
<dbReference type="AlphaFoldDB" id="A0A167LYR6"/>
<evidence type="ECO:0000256" key="2">
    <source>
        <dbReference type="SAM" id="Phobius"/>
    </source>
</evidence>
<reference evidence="3 4" key="1">
    <citation type="journal article" date="2016" name="Mol. Biol. Evol.">
        <title>Comparative Genomics of Early-Diverging Mushroom-Forming Fungi Provides Insights into the Origins of Lignocellulose Decay Capabilities.</title>
        <authorList>
            <person name="Nagy L.G."/>
            <person name="Riley R."/>
            <person name="Tritt A."/>
            <person name="Adam C."/>
            <person name="Daum C."/>
            <person name="Floudas D."/>
            <person name="Sun H."/>
            <person name="Yadav J.S."/>
            <person name="Pangilinan J."/>
            <person name="Larsson K.H."/>
            <person name="Matsuura K."/>
            <person name="Barry K."/>
            <person name="Labutti K."/>
            <person name="Kuo R."/>
            <person name="Ohm R.A."/>
            <person name="Bhattacharya S.S."/>
            <person name="Shirouzu T."/>
            <person name="Yoshinaga Y."/>
            <person name="Martin F.M."/>
            <person name="Grigoriev I.V."/>
            <person name="Hibbett D.S."/>
        </authorList>
    </citation>
    <scope>NUCLEOTIDE SEQUENCE [LARGE SCALE GENOMIC DNA]</scope>
    <source>
        <strain evidence="3 4">TUFC12733</strain>
    </source>
</reference>
<gene>
    <name evidence="3" type="ORF">CALVIDRAFT_564057</name>
</gene>
<keyword evidence="4" id="KW-1185">Reference proteome</keyword>
<dbReference type="Proteomes" id="UP000076738">
    <property type="component" value="Unassembled WGS sequence"/>
</dbReference>
<organism evidence="3 4">
    <name type="scientific">Calocera viscosa (strain TUFC12733)</name>
    <dbReference type="NCBI Taxonomy" id="1330018"/>
    <lineage>
        <taxon>Eukaryota</taxon>
        <taxon>Fungi</taxon>
        <taxon>Dikarya</taxon>
        <taxon>Basidiomycota</taxon>
        <taxon>Agaricomycotina</taxon>
        <taxon>Dacrymycetes</taxon>
        <taxon>Dacrymycetales</taxon>
        <taxon>Dacrymycetaceae</taxon>
        <taxon>Calocera</taxon>
    </lineage>
</organism>
<feature type="compositionally biased region" description="Basic and acidic residues" evidence="1">
    <location>
        <begin position="136"/>
        <end position="169"/>
    </location>
</feature>
<feature type="compositionally biased region" description="Basic and acidic residues" evidence="1">
    <location>
        <begin position="242"/>
        <end position="253"/>
    </location>
</feature>
<name>A0A167LYR6_CALVF</name>
<evidence type="ECO:0000313" key="3">
    <source>
        <dbReference type="EMBL" id="KZO96169.1"/>
    </source>
</evidence>
<keyword evidence="2" id="KW-0472">Membrane</keyword>